<sequence>MPDTRQSPNIAEATAAKPPKAFFKRMAAEILKLRATNKQQSERIVKLQALIDLQDKKLDLYDLTRAELPTDLDLDQACERVGGAVAILGDIIKMAQTLANPLRTRSDPEIDLEVEQMLKTFITETSKNMFKSSVKRLARATRVTSEEEHKGLVELITAAGDHMEHLLIHDGQTRTMIAQIGKEITVRHQRLAAQQKELAAELKELSAHQEQTAPNPQQLAAYQEQTAPYLQQLAAQEEEPVANHNEHVASGKTPAGNKESSEPRKRARHS</sequence>
<evidence type="ECO:0000313" key="2">
    <source>
        <dbReference type="EMBL" id="KAK7535747.1"/>
    </source>
</evidence>
<feature type="region of interest" description="Disordered" evidence="1">
    <location>
        <begin position="204"/>
        <end position="270"/>
    </location>
</feature>
<gene>
    <name evidence="2" type="ORF">J3D65DRAFT_697407</name>
</gene>
<name>A0ABR1LKM3_9PEZI</name>
<protein>
    <submittedName>
        <fullName evidence="2">Uncharacterized protein</fullName>
    </submittedName>
</protein>
<dbReference type="RefSeq" id="XP_066654163.1">
    <property type="nucleotide sequence ID" value="XM_066804043.1"/>
</dbReference>
<dbReference type="Proteomes" id="UP001360953">
    <property type="component" value="Unassembled WGS sequence"/>
</dbReference>
<proteinExistence type="predicted"/>
<evidence type="ECO:0000256" key="1">
    <source>
        <dbReference type="SAM" id="MobiDB-lite"/>
    </source>
</evidence>
<accession>A0ABR1LKM3</accession>
<feature type="compositionally biased region" description="Polar residues" evidence="1">
    <location>
        <begin position="208"/>
        <end position="229"/>
    </location>
</feature>
<evidence type="ECO:0000313" key="3">
    <source>
        <dbReference type="Proteomes" id="UP001360953"/>
    </source>
</evidence>
<reference evidence="2 3" key="1">
    <citation type="submission" date="2024-04" db="EMBL/GenBank/DDBJ databases">
        <title>Phyllosticta paracitricarpa is synonymous to the EU quarantine fungus P. citricarpa based on phylogenomic analyses.</title>
        <authorList>
            <consortium name="Lawrence Berkeley National Laboratory"/>
            <person name="Van ingen-buijs V.A."/>
            <person name="Van westerhoven A.C."/>
            <person name="Haridas S."/>
            <person name="Skiadas P."/>
            <person name="Martin F."/>
            <person name="Groenewald J.Z."/>
            <person name="Crous P.W."/>
            <person name="Seidl M.F."/>
        </authorList>
    </citation>
    <scope>NUCLEOTIDE SEQUENCE [LARGE SCALE GENOMIC DNA]</scope>
    <source>
        <strain evidence="2 3">CPC 17464</strain>
    </source>
</reference>
<comment type="caution">
    <text evidence="2">The sequence shown here is derived from an EMBL/GenBank/DDBJ whole genome shotgun (WGS) entry which is preliminary data.</text>
</comment>
<dbReference type="GeneID" id="92036949"/>
<keyword evidence="3" id="KW-1185">Reference proteome</keyword>
<dbReference type="EMBL" id="JBBPEH010000007">
    <property type="protein sequence ID" value="KAK7535747.1"/>
    <property type="molecule type" value="Genomic_DNA"/>
</dbReference>
<organism evidence="2 3">
    <name type="scientific">Phyllosticta citribraziliensis</name>
    <dbReference type="NCBI Taxonomy" id="989973"/>
    <lineage>
        <taxon>Eukaryota</taxon>
        <taxon>Fungi</taxon>
        <taxon>Dikarya</taxon>
        <taxon>Ascomycota</taxon>
        <taxon>Pezizomycotina</taxon>
        <taxon>Dothideomycetes</taxon>
        <taxon>Dothideomycetes incertae sedis</taxon>
        <taxon>Botryosphaeriales</taxon>
        <taxon>Phyllostictaceae</taxon>
        <taxon>Phyllosticta</taxon>
    </lineage>
</organism>